<dbReference type="SMART" id="SM00408">
    <property type="entry name" value="IGc2"/>
    <property type="match status" value="2"/>
</dbReference>
<comment type="similarity">
    <text evidence="2">Belongs to the protein kinase superfamily. CAMK Ser/Thr protein kinase family.</text>
</comment>
<dbReference type="PANTHER" id="PTHR47633">
    <property type="entry name" value="IMMUNOGLOBULIN"/>
    <property type="match status" value="1"/>
</dbReference>
<dbReference type="InterPro" id="IPR003599">
    <property type="entry name" value="Ig_sub"/>
</dbReference>
<dbReference type="FunFam" id="2.60.40.10:FF:000147">
    <property type="entry name" value="Myosin light chain kinase"/>
    <property type="match status" value="1"/>
</dbReference>
<dbReference type="GO" id="GO:0005737">
    <property type="term" value="C:cytoplasm"/>
    <property type="evidence" value="ECO:0007669"/>
    <property type="project" value="UniProtKB-SubCell"/>
</dbReference>
<dbReference type="Ensembl" id="ENSSPAT00000030681.1">
    <property type="protein sequence ID" value="ENSSPAP00000030188.1"/>
    <property type="gene ID" value="ENSSPAG00000022677.1"/>
</dbReference>
<name>A0A3B5B9J2_9TELE</name>
<dbReference type="InterPro" id="IPR013098">
    <property type="entry name" value="Ig_I-set"/>
</dbReference>
<dbReference type="PANTHER" id="PTHR47633:SF4">
    <property type="entry name" value="MYOPALLADIN ISOFORM X1"/>
    <property type="match status" value="1"/>
</dbReference>
<organism evidence="7">
    <name type="scientific">Stegastes partitus</name>
    <name type="common">bicolor damselfish</name>
    <dbReference type="NCBI Taxonomy" id="144197"/>
    <lineage>
        <taxon>Eukaryota</taxon>
        <taxon>Metazoa</taxon>
        <taxon>Chordata</taxon>
        <taxon>Craniata</taxon>
        <taxon>Vertebrata</taxon>
        <taxon>Euteleostomi</taxon>
        <taxon>Actinopterygii</taxon>
        <taxon>Neopterygii</taxon>
        <taxon>Teleostei</taxon>
        <taxon>Neoteleostei</taxon>
        <taxon>Acanthomorphata</taxon>
        <taxon>Ovalentaria</taxon>
        <taxon>Pomacentridae</taxon>
        <taxon>Stegastes</taxon>
    </lineage>
</organism>
<proteinExistence type="inferred from homology"/>
<keyword evidence="5" id="KW-0393">Immunoglobulin domain</keyword>
<dbReference type="Pfam" id="PF07679">
    <property type="entry name" value="I-set"/>
    <property type="match status" value="2"/>
</dbReference>
<evidence type="ECO:0000256" key="4">
    <source>
        <dbReference type="ARBA" id="ARBA00022737"/>
    </source>
</evidence>
<protein>
    <recommendedName>
        <fullName evidence="6">Ig-like domain-containing protein</fullName>
    </recommendedName>
</protein>
<feature type="domain" description="Ig-like" evidence="6">
    <location>
        <begin position="96"/>
        <end position="172"/>
    </location>
</feature>
<dbReference type="FunFam" id="2.60.40.10:FF:000425">
    <property type="entry name" value="Myosin light chain kinase"/>
    <property type="match status" value="1"/>
</dbReference>
<accession>A0A3B5B9J2</accession>
<dbReference type="SMART" id="SM00409">
    <property type="entry name" value="IG"/>
    <property type="match status" value="2"/>
</dbReference>
<dbReference type="PROSITE" id="PS50835">
    <property type="entry name" value="IG_LIKE"/>
    <property type="match status" value="2"/>
</dbReference>
<dbReference type="SUPFAM" id="SSF48726">
    <property type="entry name" value="Immunoglobulin"/>
    <property type="match status" value="2"/>
</dbReference>
<evidence type="ECO:0000256" key="1">
    <source>
        <dbReference type="ARBA" id="ARBA00004496"/>
    </source>
</evidence>
<dbReference type="InterPro" id="IPR007110">
    <property type="entry name" value="Ig-like_dom"/>
</dbReference>
<dbReference type="InterPro" id="IPR013783">
    <property type="entry name" value="Ig-like_fold"/>
</dbReference>
<dbReference type="STRING" id="144197.ENSSPAP00000030188"/>
<feature type="domain" description="Ig-like" evidence="6">
    <location>
        <begin position="1"/>
        <end position="83"/>
    </location>
</feature>
<keyword evidence="3" id="KW-0963">Cytoplasm</keyword>
<dbReference type="InterPro" id="IPR003598">
    <property type="entry name" value="Ig_sub2"/>
</dbReference>
<evidence type="ECO:0000256" key="3">
    <source>
        <dbReference type="ARBA" id="ARBA00022490"/>
    </source>
</evidence>
<sequence>MEPQSVEAGKPARFSVQVSGVPQPQVFWYKNSQALSPGFKCKFLHDGNEHTLLLIEVFPEDAAVYNCEAKNDYGAATSTATLNVEGRMACFVITSAREGEPARFQCRVQRSPLPVHWFHKEKEIKQSDFFRMSQFDDSCQLEISRVYPEDEGEYTCMATNNAGTASCSATLSLDGESGAEVAGRSATKTVCSSVQSSGFLSSCVRAF</sequence>
<evidence type="ECO:0000259" key="6">
    <source>
        <dbReference type="PROSITE" id="PS50835"/>
    </source>
</evidence>
<dbReference type="InterPro" id="IPR036179">
    <property type="entry name" value="Ig-like_dom_sf"/>
</dbReference>
<evidence type="ECO:0000256" key="5">
    <source>
        <dbReference type="ARBA" id="ARBA00023319"/>
    </source>
</evidence>
<reference evidence="7" key="1">
    <citation type="submission" date="2023-09" db="UniProtKB">
        <authorList>
            <consortium name="Ensembl"/>
        </authorList>
    </citation>
    <scope>IDENTIFICATION</scope>
</reference>
<dbReference type="AlphaFoldDB" id="A0A3B5B9J2"/>
<comment type="subcellular location">
    <subcellularLocation>
        <location evidence="1">Cytoplasm</location>
    </subcellularLocation>
</comment>
<evidence type="ECO:0000313" key="7">
    <source>
        <dbReference type="Ensembl" id="ENSSPAP00000030188.1"/>
    </source>
</evidence>
<keyword evidence="4" id="KW-0677">Repeat</keyword>
<dbReference type="Gene3D" id="2.60.40.10">
    <property type="entry name" value="Immunoglobulins"/>
    <property type="match status" value="2"/>
</dbReference>
<evidence type="ECO:0000256" key="2">
    <source>
        <dbReference type="ARBA" id="ARBA00006692"/>
    </source>
</evidence>
<dbReference type="GeneTree" id="ENSGT01110000267173"/>